<comment type="caution">
    <text evidence="2">The sequence shown here is derived from an EMBL/GenBank/DDBJ whole genome shotgun (WGS) entry which is preliminary data.</text>
</comment>
<keyword evidence="1" id="KW-0732">Signal</keyword>
<keyword evidence="3" id="KW-1185">Reference proteome</keyword>
<organism evidence="2 3">
    <name type="scientific">Thalassobacillus devorans</name>
    <dbReference type="NCBI Taxonomy" id="279813"/>
    <lineage>
        <taxon>Bacteria</taxon>
        <taxon>Bacillati</taxon>
        <taxon>Bacillota</taxon>
        <taxon>Bacilli</taxon>
        <taxon>Bacillales</taxon>
        <taxon>Bacillaceae</taxon>
        <taxon>Thalassobacillus</taxon>
    </lineage>
</organism>
<dbReference type="RefSeq" id="WP_062441489.1">
    <property type="nucleotide sequence ID" value="NZ_BMCJ01000002.1"/>
</dbReference>
<dbReference type="Proteomes" id="UP000619534">
    <property type="component" value="Unassembled WGS sequence"/>
</dbReference>
<reference evidence="3" key="1">
    <citation type="journal article" date="2019" name="Int. J. Syst. Evol. Microbiol.">
        <title>The Global Catalogue of Microorganisms (GCM) 10K type strain sequencing project: providing services to taxonomists for standard genome sequencing and annotation.</title>
        <authorList>
            <consortium name="The Broad Institute Genomics Platform"/>
            <consortium name="The Broad Institute Genome Sequencing Center for Infectious Disease"/>
            <person name="Wu L."/>
            <person name="Ma J."/>
        </authorList>
    </citation>
    <scope>NUCLEOTIDE SEQUENCE [LARGE SCALE GENOMIC DNA]</scope>
    <source>
        <strain evidence="3">CCM 7282</strain>
    </source>
</reference>
<protein>
    <submittedName>
        <fullName evidence="2">Uncharacterized protein</fullName>
    </submittedName>
</protein>
<name>A0ABQ1NRL9_9BACI</name>
<feature type="signal peptide" evidence="1">
    <location>
        <begin position="1"/>
        <end position="19"/>
    </location>
</feature>
<accession>A0ABQ1NRL9</accession>
<evidence type="ECO:0000313" key="2">
    <source>
        <dbReference type="EMBL" id="GGC83195.1"/>
    </source>
</evidence>
<gene>
    <name evidence="2" type="ORF">GCM10007216_12240</name>
</gene>
<feature type="chain" id="PRO_5047085348" evidence="1">
    <location>
        <begin position="20"/>
        <end position="120"/>
    </location>
</feature>
<sequence length="120" mass="13787">MKKVIFLSLPFLLIGLTFAAMFEVKRADTPYSQETKQVEEYIEEAAESVKPADGAAATIEEVDMGSIQQTSANDEPSYSVEKQKDSVSVFDDQDNKIFETTLEDWNKNKDYYHEKYRIEE</sequence>
<proteinExistence type="predicted"/>
<dbReference type="EMBL" id="BMCJ01000002">
    <property type="protein sequence ID" value="GGC83195.1"/>
    <property type="molecule type" value="Genomic_DNA"/>
</dbReference>
<evidence type="ECO:0000256" key="1">
    <source>
        <dbReference type="SAM" id="SignalP"/>
    </source>
</evidence>
<evidence type="ECO:0000313" key="3">
    <source>
        <dbReference type="Proteomes" id="UP000619534"/>
    </source>
</evidence>